<dbReference type="SMART" id="SM00283">
    <property type="entry name" value="MA"/>
    <property type="match status" value="1"/>
</dbReference>
<evidence type="ECO:0000256" key="5">
    <source>
        <dbReference type="PROSITE-ProRule" id="PRU00284"/>
    </source>
</evidence>
<keyword evidence="1 7" id="KW-0812">Transmembrane</keyword>
<evidence type="ECO:0000313" key="10">
    <source>
        <dbReference type="EMBL" id="GIF25967.1"/>
    </source>
</evidence>
<feature type="transmembrane region" description="Helical" evidence="7">
    <location>
        <begin position="7"/>
        <end position="30"/>
    </location>
</feature>
<evidence type="ECO:0000256" key="6">
    <source>
        <dbReference type="SAM" id="MobiDB-lite"/>
    </source>
</evidence>
<dbReference type="GO" id="GO:0007165">
    <property type="term" value="P:signal transduction"/>
    <property type="evidence" value="ECO:0007669"/>
    <property type="project" value="UniProtKB-KW"/>
</dbReference>
<feature type="region of interest" description="Disordered" evidence="6">
    <location>
        <begin position="349"/>
        <end position="379"/>
    </location>
</feature>
<dbReference type="CDD" id="cd06225">
    <property type="entry name" value="HAMP"/>
    <property type="match status" value="1"/>
</dbReference>
<evidence type="ECO:0000313" key="11">
    <source>
        <dbReference type="Proteomes" id="UP000623608"/>
    </source>
</evidence>
<feature type="domain" description="HAMP" evidence="9">
    <location>
        <begin position="292"/>
        <end position="346"/>
    </location>
</feature>
<keyword evidence="11" id="KW-1185">Reference proteome</keyword>
<evidence type="ECO:0000256" key="3">
    <source>
        <dbReference type="ARBA" id="ARBA00023224"/>
    </source>
</evidence>
<dbReference type="EMBL" id="BOMY01000055">
    <property type="protein sequence ID" value="GIF25967.1"/>
    <property type="molecule type" value="Genomic_DNA"/>
</dbReference>
<dbReference type="Pfam" id="PF00672">
    <property type="entry name" value="HAMP"/>
    <property type="match status" value="1"/>
</dbReference>
<dbReference type="PROSITE" id="PS50111">
    <property type="entry name" value="CHEMOTAXIS_TRANSDUC_2"/>
    <property type="match status" value="1"/>
</dbReference>
<comment type="similarity">
    <text evidence="4">Belongs to the methyl-accepting chemotaxis (MCP) protein family.</text>
</comment>
<feature type="transmembrane region" description="Helical" evidence="7">
    <location>
        <begin position="268"/>
        <end position="290"/>
    </location>
</feature>
<dbReference type="InterPro" id="IPR007892">
    <property type="entry name" value="CHASE4"/>
</dbReference>
<evidence type="ECO:0000259" key="9">
    <source>
        <dbReference type="PROSITE" id="PS50885"/>
    </source>
</evidence>
<dbReference type="SMART" id="SM00304">
    <property type="entry name" value="HAMP"/>
    <property type="match status" value="2"/>
</dbReference>
<feature type="domain" description="Methyl-accepting transducer" evidence="8">
    <location>
        <begin position="342"/>
        <end position="564"/>
    </location>
</feature>
<dbReference type="RefSeq" id="WP_203813767.1">
    <property type="nucleotide sequence ID" value="NZ_BOMY01000055.1"/>
</dbReference>
<dbReference type="PANTHER" id="PTHR32089">
    <property type="entry name" value="METHYL-ACCEPTING CHEMOTAXIS PROTEIN MCPB"/>
    <property type="match status" value="1"/>
</dbReference>
<keyword evidence="3 5" id="KW-0807">Transducer</keyword>
<dbReference type="InterPro" id="IPR004089">
    <property type="entry name" value="MCPsignal_dom"/>
</dbReference>
<feature type="compositionally biased region" description="Basic and acidic residues" evidence="6">
    <location>
        <begin position="349"/>
        <end position="377"/>
    </location>
</feature>
<dbReference type="GO" id="GO:0016020">
    <property type="term" value="C:membrane"/>
    <property type="evidence" value="ECO:0007669"/>
    <property type="project" value="InterPro"/>
</dbReference>
<evidence type="ECO:0000259" key="8">
    <source>
        <dbReference type="PROSITE" id="PS50111"/>
    </source>
</evidence>
<evidence type="ECO:0008006" key="12">
    <source>
        <dbReference type="Google" id="ProtNLM"/>
    </source>
</evidence>
<dbReference type="Pfam" id="PF00015">
    <property type="entry name" value="MCPsignal"/>
    <property type="match status" value="1"/>
</dbReference>
<dbReference type="Proteomes" id="UP000623608">
    <property type="component" value="Unassembled WGS sequence"/>
</dbReference>
<evidence type="ECO:0000256" key="7">
    <source>
        <dbReference type="SAM" id="Phobius"/>
    </source>
</evidence>
<proteinExistence type="inferred from homology"/>
<dbReference type="SUPFAM" id="SSF58104">
    <property type="entry name" value="Methyl-accepting chemotaxis protein (MCP) signaling domain"/>
    <property type="match status" value="1"/>
</dbReference>
<dbReference type="InterPro" id="IPR003660">
    <property type="entry name" value="HAMP_dom"/>
</dbReference>
<evidence type="ECO:0000256" key="4">
    <source>
        <dbReference type="ARBA" id="ARBA00029447"/>
    </source>
</evidence>
<dbReference type="PANTHER" id="PTHR32089:SF112">
    <property type="entry name" value="LYSOZYME-LIKE PROTEIN-RELATED"/>
    <property type="match status" value="1"/>
</dbReference>
<gene>
    <name evidence="10" type="ORF">Ate02nite_86970</name>
</gene>
<name>A0A919NYF6_9ACTN</name>
<dbReference type="Pfam" id="PF05228">
    <property type="entry name" value="CHASE4"/>
    <property type="match status" value="1"/>
</dbReference>
<protein>
    <recommendedName>
        <fullName evidence="12">Methyl-accepting chemotaxis protein</fullName>
    </recommendedName>
</protein>
<dbReference type="AlphaFoldDB" id="A0A919NYF6"/>
<organism evidence="10 11">
    <name type="scientific">Paractinoplanes tereljensis</name>
    <dbReference type="NCBI Taxonomy" id="571912"/>
    <lineage>
        <taxon>Bacteria</taxon>
        <taxon>Bacillati</taxon>
        <taxon>Actinomycetota</taxon>
        <taxon>Actinomycetes</taxon>
        <taxon>Micromonosporales</taxon>
        <taxon>Micromonosporaceae</taxon>
        <taxon>Paractinoplanes</taxon>
    </lineage>
</organism>
<accession>A0A919NYF6</accession>
<evidence type="ECO:0000256" key="1">
    <source>
        <dbReference type="ARBA" id="ARBA00022692"/>
    </source>
</evidence>
<comment type="caution">
    <text evidence="10">The sequence shown here is derived from an EMBL/GenBank/DDBJ whole genome shotgun (WGS) entry which is preliminary data.</text>
</comment>
<keyword evidence="7" id="KW-0472">Membrane</keyword>
<dbReference type="PROSITE" id="PS50885">
    <property type="entry name" value="HAMP"/>
    <property type="match status" value="1"/>
</dbReference>
<keyword evidence="2 7" id="KW-1133">Transmembrane helix</keyword>
<sequence length="564" mass="59908">MAFPRQALLPVVAVVTVMVLFIFVPLWMLALRAFDQLEQREATTEADELRVSLDQHAQRLQDFGITNSIWTSSYDDIRHGDQPGFAGDLPGDVLLGKYGITAAIGVDHDGNPQVGGLVTMNGYQDLPDALADPAVLGKMFTSGASPGTYTCGLVSVTGTPTEFCGFPAFPDDRSRSAGALILMRALDDAAIAGLADQTNDAVTTRSGARTDAVTHPEQQTMFGGMSVTTSFVGNHLAVDTTIVGVDGTPVTLEVTVDRPIRALAEKTMLRILVVLIVAVAAVAILIVVVIRRGVRREIKPLRRTTENIIRSGDLTHRVPAGSGEPEIRALGATINDMLDALSANRAELAEGHRREEQERHEHRAAEERTRHETEQRVQAESQQAINGVAEQLAEAVREVDAARASVQDINTGAATAQTATEELSGHATQADRAAEALTVSLPATREMVALIASIAGQTRMLALNATIEAARAGEAGTGFAVVAGEVKKLADDTADSADRITATLGTLTTTATDVSEAVATMNDTIGAVRQAIDQVRAVAGNQQHTFGDLIDQVQAAIRRIDNLR</sequence>
<dbReference type="Gene3D" id="1.10.287.950">
    <property type="entry name" value="Methyl-accepting chemotaxis protein"/>
    <property type="match status" value="1"/>
</dbReference>
<evidence type="ECO:0000256" key="2">
    <source>
        <dbReference type="ARBA" id="ARBA00022989"/>
    </source>
</evidence>
<reference evidence="10" key="1">
    <citation type="submission" date="2021-01" db="EMBL/GenBank/DDBJ databases">
        <title>Whole genome shotgun sequence of Actinoplanes tereljensis NBRC 105297.</title>
        <authorList>
            <person name="Komaki H."/>
            <person name="Tamura T."/>
        </authorList>
    </citation>
    <scope>NUCLEOTIDE SEQUENCE</scope>
    <source>
        <strain evidence="10">NBRC 105297</strain>
    </source>
</reference>
<dbReference type="Gene3D" id="6.10.340.10">
    <property type="match status" value="1"/>
</dbReference>